<sequence length="35" mass="3937">MTHLTDKRVAVLATDGFEDSELIRPTRARPVGARR</sequence>
<dbReference type="AlphaFoldDB" id="A0A916JU71"/>
<keyword evidence="2" id="KW-1185">Reference proteome</keyword>
<name>A0A916JU71_9MICO</name>
<evidence type="ECO:0000313" key="1">
    <source>
        <dbReference type="EMBL" id="CAG7603818.1"/>
    </source>
</evidence>
<gene>
    <name evidence="1" type="ORF">LEUCIP111803_00674</name>
</gene>
<accession>A0A916JU71</accession>
<proteinExistence type="predicted"/>
<protein>
    <submittedName>
        <fullName evidence="1">Uncharacterized protein</fullName>
    </submittedName>
</protein>
<evidence type="ECO:0000313" key="2">
    <source>
        <dbReference type="Proteomes" id="UP000693892"/>
    </source>
</evidence>
<comment type="caution">
    <text evidence="1">The sequence shown here is derived from an EMBL/GenBank/DDBJ whole genome shotgun (WGS) entry which is preliminary data.</text>
</comment>
<organism evidence="1 2">
    <name type="scientific">Leucobacter soli</name>
    <dbReference type="NCBI Taxonomy" id="2812850"/>
    <lineage>
        <taxon>Bacteria</taxon>
        <taxon>Bacillati</taxon>
        <taxon>Actinomycetota</taxon>
        <taxon>Actinomycetes</taxon>
        <taxon>Micrococcales</taxon>
        <taxon>Microbacteriaceae</taxon>
        <taxon>Leucobacter</taxon>
    </lineage>
</organism>
<dbReference type="EMBL" id="CAJVAP010000006">
    <property type="protein sequence ID" value="CAG7603818.1"/>
    <property type="molecule type" value="Genomic_DNA"/>
</dbReference>
<dbReference type="Proteomes" id="UP000693892">
    <property type="component" value="Unassembled WGS sequence"/>
</dbReference>
<reference evidence="1" key="1">
    <citation type="submission" date="2021-06" db="EMBL/GenBank/DDBJ databases">
        <authorList>
            <person name="Criscuolo A."/>
        </authorList>
    </citation>
    <scope>NUCLEOTIDE SEQUENCE</scope>
    <source>
        <strain evidence="1">CIP111803</strain>
    </source>
</reference>